<dbReference type="GO" id="GO:0004123">
    <property type="term" value="F:cystathionine gamma-lyase activity"/>
    <property type="evidence" value="ECO:0007669"/>
    <property type="project" value="TreeGrafter"/>
</dbReference>
<dbReference type="SUPFAM" id="SSF53383">
    <property type="entry name" value="PLP-dependent transferases"/>
    <property type="match status" value="1"/>
</dbReference>
<evidence type="ECO:0000256" key="1">
    <source>
        <dbReference type="ARBA" id="ARBA00001933"/>
    </source>
</evidence>
<dbReference type="GO" id="GO:0003962">
    <property type="term" value="F:cystathionine gamma-synthase activity"/>
    <property type="evidence" value="ECO:0007669"/>
    <property type="project" value="TreeGrafter"/>
</dbReference>
<dbReference type="EMBL" id="JAINUY010000083">
    <property type="protein sequence ID" value="MBZ4037890.1"/>
    <property type="molecule type" value="Genomic_DNA"/>
</dbReference>
<evidence type="ECO:0000313" key="6">
    <source>
        <dbReference type="Proteomes" id="UP001139366"/>
    </source>
</evidence>
<comment type="similarity">
    <text evidence="2 4">Belongs to the trans-sulfuration enzymes family.</text>
</comment>
<accession>A0A9X1HG50</accession>
<gene>
    <name evidence="5" type="ORF">K6T82_24305</name>
</gene>
<dbReference type="PANTHER" id="PTHR11808:SF15">
    <property type="entry name" value="CYSTATHIONINE GAMMA-LYASE"/>
    <property type="match status" value="1"/>
</dbReference>
<feature type="non-terminal residue" evidence="5">
    <location>
        <position position="1"/>
    </location>
</feature>
<dbReference type="AlphaFoldDB" id="A0A9X1HG50"/>
<dbReference type="InterPro" id="IPR000277">
    <property type="entry name" value="Cys/Met-Metab_PyrdxlP-dep_enz"/>
</dbReference>
<dbReference type="PANTHER" id="PTHR11808">
    <property type="entry name" value="TRANS-SULFURATION ENZYME FAMILY MEMBER"/>
    <property type="match status" value="1"/>
</dbReference>
<comment type="caution">
    <text evidence="5">The sequence shown here is derived from an EMBL/GenBank/DDBJ whole genome shotgun (WGS) entry which is preliminary data.</text>
</comment>
<dbReference type="GO" id="GO:0005737">
    <property type="term" value="C:cytoplasm"/>
    <property type="evidence" value="ECO:0007669"/>
    <property type="project" value="TreeGrafter"/>
</dbReference>
<dbReference type="Proteomes" id="UP001139366">
    <property type="component" value="Unassembled WGS sequence"/>
</dbReference>
<reference evidence="5 6" key="1">
    <citation type="journal article" date="2023" name="Antonie Van Leeuwenhoek">
        <title>Flavobacterium potami sp. nov., a multi-metal resistance genes harbouring bacterium isolated from shallow river silt.</title>
        <authorList>
            <person name="Li S."/>
            <person name="Mao S."/>
            <person name="Mu W."/>
            <person name="Guo B."/>
            <person name="Li C."/>
            <person name="Zhu Q."/>
            <person name="Hou X."/>
            <person name="Zhao Y."/>
            <person name="Wei S."/>
            <person name="Liu H."/>
            <person name="Liu A."/>
        </authorList>
    </citation>
    <scope>NUCLEOTIDE SEQUENCE [LARGE SCALE GENOMIC DNA]</scope>
    <source>
        <strain evidence="5 6">17A</strain>
    </source>
</reference>
<dbReference type="GO" id="GO:0019346">
    <property type="term" value="P:transsulfuration"/>
    <property type="evidence" value="ECO:0007669"/>
    <property type="project" value="InterPro"/>
</dbReference>
<dbReference type="Gene3D" id="3.90.1150.10">
    <property type="entry name" value="Aspartate Aminotransferase, domain 1"/>
    <property type="match status" value="1"/>
</dbReference>
<dbReference type="Pfam" id="PF01053">
    <property type="entry name" value="Cys_Met_Meta_PP"/>
    <property type="match status" value="1"/>
</dbReference>
<dbReference type="InterPro" id="IPR015421">
    <property type="entry name" value="PyrdxlP-dep_Trfase_major"/>
</dbReference>
<evidence type="ECO:0000256" key="4">
    <source>
        <dbReference type="RuleBase" id="RU362118"/>
    </source>
</evidence>
<comment type="cofactor">
    <cofactor evidence="1 4">
        <name>pyridoxal 5'-phosphate</name>
        <dbReference type="ChEBI" id="CHEBI:597326"/>
    </cofactor>
</comment>
<name>A0A9X1HG50_9FLAO</name>
<organism evidence="5 6">
    <name type="scientific">Flavobacterium potami</name>
    <dbReference type="NCBI Taxonomy" id="2872310"/>
    <lineage>
        <taxon>Bacteria</taxon>
        <taxon>Pseudomonadati</taxon>
        <taxon>Bacteroidota</taxon>
        <taxon>Flavobacteriia</taxon>
        <taxon>Flavobacteriales</taxon>
        <taxon>Flavobacteriaceae</taxon>
        <taxon>Flavobacterium</taxon>
    </lineage>
</organism>
<protein>
    <submittedName>
        <fullName evidence="5">PLP-dependent transferase</fullName>
    </submittedName>
</protein>
<dbReference type="InterPro" id="IPR015424">
    <property type="entry name" value="PyrdxlP-dep_Trfase"/>
</dbReference>
<dbReference type="GO" id="GO:0019343">
    <property type="term" value="P:cysteine biosynthetic process via cystathionine"/>
    <property type="evidence" value="ECO:0007669"/>
    <property type="project" value="TreeGrafter"/>
</dbReference>
<keyword evidence="5" id="KW-0808">Transferase</keyword>
<keyword evidence="6" id="KW-1185">Reference proteome</keyword>
<dbReference type="Gene3D" id="3.40.640.10">
    <property type="entry name" value="Type I PLP-dependent aspartate aminotransferase-like (Major domain)"/>
    <property type="match status" value="1"/>
</dbReference>
<dbReference type="InterPro" id="IPR015422">
    <property type="entry name" value="PyrdxlP-dep_Trfase_small"/>
</dbReference>
<evidence type="ECO:0000256" key="2">
    <source>
        <dbReference type="ARBA" id="ARBA00009077"/>
    </source>
</evidence>
<evidence type="ECO:0000256" key="3">
    <source>
        <dbReference type="ARBA" id="ARBA00022898"/>
    </source>
</evidence>
<proteinExistence type="inferred from homology"/>
<evidence type="ECO:0000313" key="5">
    <source>
        <dbReference type="EMBL" id="MBZ4037890.1"/>
    </source>
</evidence>
<sequence length="94" mass="10373">AIVTATEELGEEVHFLLNGLGTNAPPFDSWLVLRGLKTLPLRMDKHELNAQRVAEYLNQHPGVSHVYYPGLPEHPGHDIAARQMTGFGGIVSFK</sequence>
<dbReference type="GO" id="GO:0030170">
    <property type="term" value="F:pyridoxal phosphate binding"/>
    <property type="evidence" value="ECO:0007669"/>
    <property type="project" value="InterPro"/>
</dbReference>
<keyword evidence="3 4" id="KW-0663">Pyridoxal phosphate</keyword>
<feature type="non-terminal residue" evidence="5">
    <location>
        <position position="94"/>
    </location>
</feature>